<evidence type="ECO:0000313" key="3">
    <source>
        <dbReference type="Proteomes" id="UP000308802"/>
    </source>
</evidence>
<comment type="caution">
    <text evidence="2">The sequence shown here is derived from an EMBL/GenBank/DDBJ whole genome shotgun (WGS) entry which is preliminary data.</text>
</comment>
<sequence>METTMCQPNSLKQLNIEEIKMFCQLWEELSRSKIGQQLWHRALEEFDSAGLRASFYANDSDVKILQANRSFLRSIESIYQTTLRYVDTSEENNLKPVHLPTYEPYARQTPAPSTTQARRPEKKQMNLKEEDEEYDIMDDTDLEDCTRGISRMKCRE</sequence>
<dbReference type="Proteomes" id="UP000308802">
    <property type="component" value="Unassembled WGS sequence"/>
</dbReference>
<proteinExistence type="predicted"/>
<feature type="region of interest" description="Disordered" evidence="1">
    <location>
        <begin position="95"/>
        <end position="139"/>
    </location>
</feature>
<feature type="compositionally biased region" description="Basic and acidic residues" evidence="1">
    <location>
        <begin position="118"/>
        <end position="128"/>
    </location>
</feature>
<gene>
    <name evidence="2" type="ORF">D6D19_10644</name>
</gene>
<dbReference type="AlphaFoldDB" id="A0A4S8YQJ8"/>
<protein>
    <submittedName>
        <fullName evidence="2">Uncharacterized protein</fullName>
    </submittedName>
</protein>
<accession>A0A4S8YQJ8</accession>
<name>A0A4S8YQJ8_AURPU</name>
<evidence type="ECO:0000256" key="1">
    <source>
        <dbReference type="SAM" id="MobiDB-lite"/>
    </source>
</evidence>
<evidence type="ECO:0000313" key="2">
    <source>
        <dbReference type="EMBL" id="THW56153.1"/>
    </source>
</evidence>
<feature type="compositionally biased region" description="Acidic residues" evidence="1">
    <location>
        <begin position="129"/>
        <end position="139"/>
    </location>
</feature>
<organism evidence="2 3">
    <name type="scientific">Aureobasidium pullulans</name>
    <name type="common">Black yeast</name>
    <name type="synonym">Pullularia pullulans</name>
    <dbReference type="NCBI Taxonomy" id="5580"/>
    <lineage>
        <taxon>Eukaryota</taxon>
        <taxon>Fungi</taxon>
        <taxon>Dikarya</taxon>
        <taxon>Ascomycota</taxon>
        <taxon>Pezizomycotina</taxon>
        <taxon>Dothideomycetes</taxon>
        <taxon>Dothideomycetidae</taxon>
        <taxon>Dothideales</taxon>
        <taxon>Saccotheciaceae</taxon>
        <taxon>Aureobasidium</taxon>
    </lineage>
</organism>
<reference evidence="2 3" key="1">
    <citation type="submission" date="2018-10" db="EMBL/GenBank/DDBJ databases">
        <title>Fifty Aureobasidium pullulans genomes reveal a recombining polyextremotolerant generalist.</title>
        <authorList>
            <person name="Gostincar C."/>
            <person name="Turk M."/>
            <person name="Zajc J."/>
            <person name="Gunde-Cimerman N."/>
        </authorList>
    </citation>
    <scope>NUCLEOTIDE SEQUENCE [LARGE SCALE GENOMIC DNA]</scope>
    <source>
        <strain evidence="2 3">EXF-10659</strain>
    </source>
</reference>
<dbReference type="EMBL" id="QZAO01000902">
    <property type="protein sequence ID" value="THW56153.1"/>
    <property type="molecule type" value="Genomic_DNA"/>
</dbReference>